<feature type="compositionally biased region" description="Pro residues" evidence="1">
    <location>
        <begin position="97"/>
        <end position="114"/>
    </location>
</feature>
<accession>A0A498PQZ9</accession>
<evidence type="ECO:0000313" key="2">
    <source>
        <dbReference type="EMBL" id="VBA32611.1"/>
    </source>
</evidence>
<sequence length="238" mass="24568">MYAVEDAQNASFNVGEDLSVTDTRTSSTPAEKAARQAQAEAFAGDIRSRAEQLEGADLRVAGALTTATAGLGNVSFAPAHSGNGIQLVDFNQNSDPESPPPFAPWDTPDGPPRPGTGLSPKLQQMILGGDPANLTGQGLVDNVQRFVQSLPENDPRTAWLRGQVADLQAHVKDIDYARTHCSTSDWIDRTSQFASGLVVTGIGGLTAETGAGVAVAVAGGVGTAVAGENLLKCLTGTK</sequence>
<feature type="compositionally biased region" description="Polar residues" evidence="1">
    <location>
        <begin position="20"/>
        <end position="29"/>
    </location>
</feature>
<evidence type="ECO:0000313" key="3">
    <source>
        <dbReference type="Proteomes" id="UP000267289"/>
    </source>
</evidence>
<protein>
    <submittedName>
        <fullName evidence="2">Uncharacterized protein</fullName>
    </submittedName>
</protein>
<organism evidence="2 3">
    <name type="scientific">Mycobacterium innocens</name>
    <dbReference type="NCBI Taxonomy" id="2341083"/>
    <lineage>
        <taxon>Bacteria</taxon>
        <taxon>Bacillati</taxon>
        <taxon>Actinomycetota</taxon>
        <taxon>Actinomycetes</taxon>
        <taxon>Mycobacteriales</taxon>
        <taxon>Mycobacteriaceae</taxon>
        <taxon>Mycobacterium</taxon>
    </lineage>
</organism>
<feature type="region of interest" description="Disordered" evidence="1">
    <location>
        <begin position="85"/>
        <end position="120"/>
    </location>
</feature>
<name>A0A498PQZ9_9MYCO</name>
<proteinExistence type="predicted"/>
<reference evidence="2 3" key="1">
    <citation type="submission" date="2018-09" db="EMBL/GenBank/DDBJ databases">
        <authorList>
            <person name="Tagini F."/>
        </authorList>
    </citation>
    <scope>NUCLEOTIDE SEQUENCE [LARGE SCALE GENOMIC DNA]</scope>
    <source>
        <strain evidence="2 3">MK13</strain>
    </source>
</reference>
<gene>
    <name evidence="2" type="ORF">LAUMK13_00108</name>
</gene>
<dbReference type="RefSeq" id="WP_075542067.1">
    <property type="nucleotide sequence ID" value="NZ_UPHQ01000006.1"/>
</dbReference>
<keyword evidence="3" id="KW-1185">Reference proteome</keyword>
<dbReference type="EMBL" id="UPHQ01000006">
    <property type="protein sequence ID" value="VBA32611.1"/>
    <property type="molecule type" value="Genomic_DNA"/>
</dbReference>
<dbReference type="AlphaFoldDB" id="A0A498PQZ9"/>
<dbReference type="Proteomes" id="UP000267289">
    <property type="component" value="Unassembled WGS sequence"/>
</dbReference>
<feature type="region of interest" description="Disordered" evidence="1">
    <location>
        <begin position="1"/>
        <end position="39"/>
    </location>
</feature>
<evidence type="ECO:0000256" key="1">
    <source>
        <dbReference type="SAM" id="MobiDB-lite"/>
    </source>
</evidence>